<dbReference type="Proteomes" id="UP001164459">
    <property type="component" value="Chromosome"/>
</dbReference>
<dbReference type="Pfam" id="PF05488">
    <property type="entry name" value="PAAR_motif"/>
    <property type="match status" value="1"/>
</dbReference>
<evidence type="ECO:0000313" key="3">
    <source>
        <dbReference type="Proteomes" id="UP001164459"/>
    </source>
</evidence>
<protein>
    <submittedName>
        <fullName evidence="2">PAAR domain-containing protein</fullName>
    </submittedName>
</protein>
<reference evidence="2" key="1">
    <citation type="submission" date="2022-11" db="EMBL/GenBank/DDBJ databases">
        <title>Minimal conservation of predation-associated metabolite biosynthetic gene clusters underscores biosynthetic potential of Myxococcota including descriptions for ten novel species: Archangium lansinium sp. nov., Myxococcus landrumus sp. nov., Nannocystis bai.</title>
        <authorList>
            <person name="Ahearne A."/>
            <person name="Stevens C."/>
            <person name="Dowd S."/>
        </authorList>
    </citation>
    <scope>NUCLEOTIDE SEQUENCE</scope>
    <source>
        <strain evidence="2">Fl3</strain>
    </source>
</reference>
<dbReference type="EMBL" id="CP114040">
    <property type="protein sequence ID" value="WAS96428.1"/>
    <property type="molecule type" value="Genomic_DNA"/>
</dbReference>
<sequence length="294" mass="29551">MSQLSLMATPKAPPEPPKNPARVLQEGIGTVMATINAPVDAFNEKFAVLTAGLAQAWPEFPAATIGSLAVGLPHAHLPLPTPLPVIGAVALGCCVSVLINGLPAARVGDIGLNPTCLGAPLPGFEIFTGSSKVFIGGARAARMFDVTMHCWPAPTKGLKPGALTTVASAANKVMQVMPFVGMGAQAVGVVADGIDSANAEDPAVAEAYALSAVMGAAQLAMDAASMAAGMLLGKNPCIGPPMGALLLGAPNVLIGGFPVPSGVAMAQRQLSRADLPPSRRGKNDADQQGPATCK</sequence>
<evidence type="ECO:0000313" key="2">
    <source>
        <dbReference type="EMBL" id="WAS96428.1"/>
    </source>
</evidence>
<accession>A0ABY7HB09</accession>
<feature type="region of interest" description="Disordered" evidence="1">
    <location>
        <begin position="268"/>
        <end position="294"/>
    </location>
</feature>
<dbReference type="RefSeq" id="WP_269038775.1">
    <property type="nucleotide sequence ID" value="NZ_CP114040.1"/>
</dbReference>
<evidence type="ECO:0000256" key="1">
    <source>
        <dbReference type="SAM" id="MobiDB-lite"/>
    </source>
</evidence>
<keyword evidence="3" id="KW-1185">Reference proteome</keyword>
<name>A0ABY7HB09_9BACT</name>
<organism evidence="2 3">
    <name type="scientific">Nannocystis punicea</name>
    <dbReference type="NCBI Taxonomy" id="2995304"/>
    <lineage>
        <taxon>Bacteria</taxon>
        <taxon>Pseudomonadati</taxon>
        <taxon>Myxococcota</taxon>
        <taxon>Polyangia</taxon>
        <taxon>Nannocystales</taxon>
        <taxon>Nannocystaceae</taxon>
        <taxon>Nannocystis</taxon>
    </lineage>
</organism>
<gene>
    <name evidence="2" type="ORF">O0S08_09740</name>
</gene>
<dbReference type="Gene3D" id="2.60.200.60">
    <property type="match status" value="1"/>
</dbReference>
<dbReference type="CDD" id="cd14740">
    <property type="entry name" value="PAAR_4"/>
    <property type="match status" value="1"/>
</dbReference>
<dbReference type="InterPro" id="IPR008727">
    <property type="entry name" value="PAAR_motif"/>
</dbReference>
<proteinExistence type="predicted"/>